<protein>
    <submittedName>
        <fullName evidence="7">DEBR0S3_16798g1_1</fullName>
    </submittedName>
</protein>
<gene>
    <name evidence="7" type="primary">CDC73</name>
    <name evidence="7" type="ORF">DEBR0S3_16798G</name>
</gene>
<name>A0A7D9CY91_DEKBR</name>
<feature type="region of interest" description="Disordered" evidence="5">
    <location>
        <begin position="207"/>
        <end position="232"/>
    </location>
</feature>
<dbReference type="GO" id="GO:0000993">
    <property type="term" value="F:RNA polymerase II complex binding"/>
    <property type="evidence" value="ECO:0007669"/>
    <property type="project" value="TreeGrafter"/>
</dbReference>
<comment type="subcellular location">
    <subcellularLocation>
        <location evidence="1">Nucleus</location>
    </subcellularLocation>
</comment>
<dbReference type="PANTHER" id="PTHR12466">
    <property type="entry name" value="CDC73 DOMAIN PROTEIN"/>
    <property type="match status" value="1"/>
</dbReference>
<dbReference type="PANTHER" id="PTHR12466:SF8">
    <property type="entry name" value="PARAFIBROMIN"/>
    <property type="match status" value="1"/>
</dbReference>
<organism evidence="7 8">
    <name type="scientific">Dekkera bruxellensis</name>
    <name type="common">Brettanomyces custersii</name>
    <dbReference type="NCBI Taxonomy" id="5007"/>
    <lineage>
        <taxon>Eukaryota</taxon>
        <taxon>Fungi</taxon>
        <taxon>Dikarya</taxon>
        <taxon>Ascomycota</taxon>
        <taxon>Saccharomycotina</taxon>
        <taxon>Pichiomycetes</taxon>
        <taxon>Pichiales</taxon>
        <taxon>Pichiaceae</taxon>
        <taxon>Brettanomyces</taxon>
    </lineage>
</organism>
<dbReference type="AlphaFoldDB" id="A0A7D9CY91"/>
<feature type="region of interest" description="Disordered" evidence="5">
    <location>
        <begin position="121"/>
        <end position="154"/>
    </location>
</feature>
<evidence type="ECO:0000256" key="3">
    <source>
        <dbReference type="ARBA" id="ARBA00023163"/>
    </source>
</evidence>
<reference evidence="7 8" key="1">
    <citation type="submission" date="2019-07" db="EMBL/GenBank/DDBJ databases">
        <authorList>
            <person name="Friedrich A."/>
            <person name="Schacherer J."/>
        </authorList>
    </citation>
    <scope>NUCLEOTIDE SEQUENCE [LARGE SCALE GENOMIC DNA]</scope>
</reference>
<sequence length="403" mass="45731">MTSSISLLRTAIISKKAIKLIPEGATISDAKELAIEGQPPLSLDEQTGFVNQEDNVNEALRAVYQCWIHHEASTTDYLADCEKNSIAVINFLERTELNSYLSGSSDTCKYLATSDGNKKLEAAETTTSTENRTNGKKYTSKRGETSESSLGEMHKRQKIIDSDPFLKSVLENEREIVDHNSALRGSKPVKFASLAKECEYKIVRPLKRETGSSRDSGSKAHRHHHQEHVDPHSLSVVLKHKDPIIILSPSASALINLGNVKNFLENGKFVDTSIEATQGSAGSQNVVEIVRNSKKFNRKIKFLVVSDVDRFFTKPEHWDRVVAVFTTGQEWQFKNYRYSRPNILFQKVKGFYVHYNEDLIPPSIKGWNLEVIPIERSRRFRDKQTSEHVWEILEKFMATKGYK</sequence>
<feature type="domain" description="Cell division control protein 73 C-terminal" evidence="6">
    <location>
        <begin position="240"/>
        <end position="396"/>
    </location>
</feature>
<dbReference type="GO" id="GO:0006368">
    <property type="term" value="P:transcription elongation by RNA polymerase II"/>
    <property type="evidence" value="ECO:0007669"/>
    <property type="project" value="InterPro"/>
</dbReference>
<dbReference type="InterPro" id="IPR007852">
    <property type="entry name" value="Cdc73/Parafibromin"/>
</dbReference>
<evidence type="ECO:0000256" key="4">
    <source>
        <dbReference type="ARBA" id="ARBA00023242"/>
    </source>
</evidence>
<dbReference type="GO" id="GO:0016593">
    <property type="term" value="C:Cdc73/Paf1 complex"/>
    <property type="evidence" value="ECO:0007669"/>
    <property type="project" value="InterPro"/>
</dbReference>
<dbReference type="EMBL" id="CABFWN010000003">
    <property type="protein sequence ID" value="VUG18658.1"/>
    <property type="molecule type" value="Genomic_DNA"/>
</dbReference>
<dbReference type="Gene3D" id="3.40.50.11990">
    <property type="entry name" value="RNA polymerase II accessory factor, Cdc73 C-terminal domain"/>
    <property type="match status" value="1"/>
</dbReference>
<evidence type="ECO:0000256" key="2">
    <source>
        <dbReference type="ARBA" id="ARBA00010427"/>
    </source>
</evidence>
<proteinExistence type="inferred from homology"/>
<dbReference type="InterPro" id="IPR031336">
    <property type="entry name" value="CDC73_C"/>
</dbReference>
<evidence type="ECO:0000256" key="1">
    <source>
        <dbReference type="ARBA" id="ARBA00004123"/>
    </source>
</evidence>
<dbReference type="Proteomes" id="UP000478008">
    <property type="component" value="Unassembled WGS sequence"/>
</dbReference>
<evidence type="ECO:0000259" key="6">
    <source>
        <dbReference type="Pfam" id="PF05179"/>
    </source>
</evidence>
<keyword evidence="4" id="KW-0539">Nucleus</keyword>
<feature type="compositionally biased region" description="Basic and acidic residues" evidence="5">
    <location>
        <begin position="207"/>
        <end position="218"/>
    </location>
</feature>
<keyword evidence="3" id="KW-0804">Transcription</keyword>
<dbReference type="GO" id="GO:0032968">
    <property type="term" value="P:positive regulation of transcription elongation by RNA polymerase II"/>
    <property type="evidence" value="ECO:0007669"/>
    <property type="project" value="TreeGrafter"/>
</dbReference>
<dbReference type="InterPro" id="IPR038103">
    <property type="entry name" value="CDC73_C_sf"/>
</dbReference>
<keyword evidence="8" id="KW-1185">Reference proteome</keyword>
<evidence type="ECO:0000313" key="8">
    <source>
        <dbReference type="Proteomes" id="UP000478008"/>
    </source>
</evidence>
<comment type="similarity">
    <text evidence="2">Belongs to the CDC73 family.</text>
</comment>
<dbReference type="Pfam" id="PF05179">
    <property type="entry name" value="CDC73_C"/>
    <property type="match status" value="1"/>
</dbReference>
<evidence type="ECO:0000313" key="7">
    <source>
        <dbReference type="EMBL" id="VUG18658.1"/>
    </source>
</evidence>
<accession>A0A7D9CY91</accession>
<evidence type="ECO:0000256" key="5">
    <source>
        <dbReference type="SAM" id="MobiDB-lite"/>
    </source>
</evidence>